<gene>
    <name evidence="1" type="ordered locus">Theco_3970</name>
</gene>
<name>L0EJW5_THECK</name>
<proteinExistence type="predicted"/>
<protein>
    <submittedName>
        <fullName evidence="1">Uncharacterized protein</fullName>
    </submittedName>
</protein>
<dbReference type="KEGG" id="tco:Theco_3970"/>
<accession>L0EJW5</accession>
<dbReference type="HOGENOM" id="CLU_2439795_0_0_9"/>
<dbReference type="AlphaFoldDB" id="L0EJW5"/>
<sequence length="90" mass="10238">MNRNDVLWFIVSGRETAKCNYEKGIYSLDKAIGHLACLVNLAAANDMYVVMRQIHEDILYLRHLESRKANEAAEGYSLAQASLNEHRTVI</sequence>
<reference evidence="2" key="1">
    <citation type="submission" date="2012-01" db="EMBL/GenBank/DDBJ databases">
        <title>Complete sequence of plasmid of Thermobacillus composti KWC4.</title>
        <authorList>
            <person name="Lucas S."/>
            <person name="Han J."/>
            <person name="Lapidus A."/>
            <person name="Cheng J.-F."/>
            <person name="Goodwin L."/>
            <person name="Pitluck S."/>
            <person name="Peters L."/>
            <person name="Ovchinnikova G."/>
            <person name="Teshima H."/>
            <person name="Detter J.C."/>
            <person name="Han C."/>
            <person name="Tapia R."/>
            <person name="Land M."/>
            <person name="Hauser L."/>
            <person name="Kyrpides N."/>
            <person name="Ivanova N."/>
            <person name="Pagani I."/>
            <person name="Anderson I."/>
            <person name="Woyke T."/>
        </authorList>
    </citation>
    <scope>NUCLEOTIDE SEQUENCE [LARGE SCALE GENOMIC DNA]</scope>
    <source>
        <strain evidence="2">DSM 18247 / JCM 13945 / KWC4</strain>
        <plasmid evidence="2">Plasmid pTHECO01</plasmid>
    </source>
</reference>
<dbReference type="Proteomes" id="UP000010795">
    <property type="component" value="Plasmid pTHECO01"/>
</dbReference>
<evidence type="ECO:0000313" key="2">
    <source>
        <dbReference type="Proteomes" id="UP000010795"/>
    </source>
</evidence>
<keyword evidence="2" id="KW-1185">Reference proteome</keyword>
<organism evidence="1 2">
    <name type="scientific">Thermobacillus composti (strain DSM 18247 / JCM 13945 / KWC4)</name>
    <dbReference type="NCBI Taxonomy" id="717605"/>
    <lineage>
        <taxon>Bacteria</taxon>
        <taxon>Bacillati</taxon>
        <taxon>Bacillota</taxon>
        <taxon>Bacilli</taxon>
        <taxon>Bacillales</taxon>
        <taxon>Paenibacillaceae</taxon>
        <taxon>Thermobacillus</taxon>
    </lineage>
</organism>
<dbReference type="EMBL" id="CP003256">
    <property type="protein sequence ID" value="AGA59974.1"/>
    <property type="molecule type" value="Genomic_DNA"/>
</dbReference>
<geneLocation type="plasmid" evidence="1 2">
    <name>pTHECO01</name>
</geneLocation>
<keyword evidence="1" id="KW-0614">Plasmid</keyword>
<dbReference type="RefSeq" id="WP_015256688.1">
    <property type="nucleotide sequence ID" value="NC_019898.1"/>
</dbReference>
<evidence type="ECO:0000313" key="1">
    <source>
        <dbReference type="EMBL" id="AGA59974.1"/>
    </source>
</evidence>